<evidence type="ECO:0000313" key="2">
    <source>
        <dbReference type="Proteomes" id="UP000018467"/>
    </source>
</evidence>
<reference evidence="2" key="1">
    <citation type="submission" date="2013-03" db="EMBL/GenBank/DDBJ databases">
        <authorList>
            <person name="Jeffery W."/>
            <person name="Warren W."/>
            <person name="Wilson R.K."/>
        </authorList>
    </citation>
    <scope>NUCLEOTIDE SEQUENCE</scope>
    <source>
        <strain evidence="2">female</strain>
    </source>
</reference>
<keyword evidence="2" id="KW-1185">Reference proteome</keyword>
<organism evidence="1 2">
    <name type="scientific">Astyanax mexicanus</name>
    <name type="common">Blind cave fish</name>
    <name type="synonym">Astyanax fasciatus mexicanus</name>
    <dbReference type="NCBI Taxonomy" id="7994"/>
    <lineage>
        <taxon>Eukaryota</taxon>
        <taxon>Metazoa</taxon>
        <taxon>Chordata</taxon>
        <taxon>Craniata</taxon>
        <taxon>Vertebrata</taxon>
        <taxon>Euteleostomi</taxon>
        <taxon>Actinopterygii</taxon>
        <taxon>Neopterygii</taxon>
        <taxon>Teleostei</taxon>
        <taxon>Ostariophysi</taxon>
        <taxon>Characiformes</taxon>
        <taxon>Characoidei</taxon>
        <taxon>Acestrorhamphidae</taxon>
        <taxon>Acestrorhamphinae</taxon>
        <taxon>Astyanax</taxon>
    </lineage>
</organism>
<dbReference type="PANTHER" id="PTHR17271">
    <property type="entry name" value="PLECKSTRIN HOMOLOGY PH DOMAIN-CONTAINING PROTEIN"/>
    <property type="match status" value="1"/>
</dbReference>
<dbReference type="InterPro" id="IPR052223">
    <property type="entry name" value="Actin_Cytoskeleton_Reg"/>
</dbReference>
<reference evidence="1" key="3">
    <citation type="submission" date="2025-08" db="UniProtKB">
        <authorList>
            <consortium name="Ensembl"/>
        </authorList>
    </citation>
    <scope>IDENTIFICATION</scope>
</reference>
<dbReference type="InParanoid" id="A0A3B1JQ91"/>
<dbReference type="GO" id="GO:0015629">
    <property type="term" value="C:actin cytoskeleton"/>
    <property type="evidence" value="ECO:0007669"/>
    <property type="project" value="TreeGrafter"/>
</dbReference>
<protein>
    <submittedName>
        <fullName evidence="1">Uncharacterized protein</fullName>
    </submittedName>
</protein>
<dbReference type="Ensembl" id="ENSAMXT00000048071.1">
    <property type="protein sequence ID" value="ENSAMXP00000044000.1"/>
    <property type="gene ID" value="ENSAMXG00000043934.1"/>
</dbReference>
<accession>A0A3B1JQ91</accession>
<dbReference type="PANTHER" id="PTHR17271:SF1">
    <property type="entry name" value="PROTEIN OUTSPREAD"/>
    <property type="match status" value="1"/>
</dbReference>
<dbReference type="Bgee" id="ENSAMXG00000043934">
    <property type="expression patterns" value="Expressed in brain and 14 other cell types or tissues"/>
</dbReference>
<dbReference type="AlphaFoldDB" id="A0A3B1JQ91"/>
<dbReference type="Proteomes" id="UP000018467">
    <property type="component" value="Unassembled WGS sequence"/>
</dbReference>
<evidence type="ECO:0000313" key="1">
    <source>
        <dbReference type="Ensembl" id="ENSAMXP00000044000.1"/>
    </source>
</evidence>
<sequence length="56" mass="6709">MAANRDTPCRKFQANMFNKSKCQNCFRPRDTHLLTDEDLTQVSLIYKHSHIQLWKK</sequence>
<reference evidence="2" key="2">
    <citation type="journal article" date="2014" name="Nat. Commun.">
        <title>The cavefish genome reveals candidate genes for eye loss.</title>
        <authorList>
            <person name="McGaugh S.E."/>
            <person name="Gross J.B."/>
            <person name="Aken B."/>
            <person name="Blin M."/>
            <person name="Borowsky R."/>
            <person name="Chalopin D."/>
            <person name="Hinaux H."/>
            <person name="Jeffery W.R."/>
            <person name="Keene A."/>
            <person name="Ma L."/>
            <person name="Minx P."/>
            <person name="Murphy D."/>
            <person name="O'Quin K.E."/>
            <person name="Retaux S."/>
            <person name="Rohner N."/>
            <person name="Searle S.M."/>
            <person name="Stahl B.A."/>
            <person name="Tabin C."/>
            <person name="Volff J.N."/>
            <person name="Yoshizawa M."/>
            <person name="Warren W.C."/>
        </authorList>
    </citation>
    <scope>NUCLEOTIDE SEQUENCE [LARGE SCALE GENOMIC DNA]</scope>
    <source>
        <strain evidence="2">female</strain>
    </source>
</reference>
<reference evidence="1" key="4">
    <citation type="submission" date="2025-09" db="UniProtKB">
        <authorList>
            <consortium name="Ensembl"/>
        </authorList>
    </citation>
    <scope>IDENTIFICATION</scope>
</reference>
<proteinExistence type="predicted"/>
<name>A0A3B1JQ91_ASTMX</name>
<dbReference type="STRING" id="7994.ENSAMXP00000044000"/>
<dbReference type="GO" id="GO:0051015">
    <property type="term" value="F:actin filament binding"/>
    <property type="evidence" value="ECO:0007669"/>
    <property type="project" value="TreeGrafter"/>
</dbReference>
<dbReference type="GeneTree" id="ENSGT01090000260189"/>